<dbReference type="InterPro" id="IPR042294">
    <property type="entry name" value="SETD2_animal"/>
</dbReference>
<dbReference type="Pfam" id="PF17907">
    <property type="entry name" value="AWS"/>
    <property type="match status" value="1"/>
</dbReference>
<dbReference type="GO" id="GO:0046975">
    <property type="term" value="F:histone H3K36 methyltransferase activity"/>
    <property type="evidence" value="ECO:0007669"/>
    <property type="project" value="InterPro"/>
</dbReference>
<accession>E4WX60</accession>
<dbReference type="InterPro" id="IPR006560">
    <property type="entry name" value="AWS_dom"/>
</dbReference>
<dbReference type="PROSITE" id="PS50868">
    <property type="entry name" value="POST_SET"/>
    <property type="match status" value="1"/>
</dbReference>
<keyword evidence="8" id="KW-0539">Nucleus</keyword>
<dbReference type="OrthoDB" id="422362at2759"/>
<dbReference type="InterPro" id="IPR003616">
    <property type="entry name" value="Post-SET_dom"/>
</dbReference>
<dbReference type="GO" id="GO:0005694">
    <property type="term" value="C:chromosome"/>
    <property type="evidence" value="ECO:0007669"/>
    <property type="project" value="UniProtKB-SubCell"/>
</dbReference>
<evidence type="ECO:0000259" key="9">
    <source>
        <dbReference type="PROSITE" id="PS50280"/>
    </source>
</evidence>
<dbReference type="SMART" id="SM00317">
    <property type="entry name" value="SET"/>
    <property type="match status" value="1"/>
</dbReference>
<evidence type="ECO:0000256" key="3">
    <source>
        <dbReference type="ARBA" id="ARBA00022454"/>
    </source>
</evidence>
<dbReference type="SMART" id="SM00570">
    <property type="entry name" value="AWS"/>
    <property type="match status" value="1"/>
</dbReference>
<feature type="domain" description="SET" evidence="9">
    <location>
        <begin position="42"/>
        <end position="167"/>
    </location>
</feature>
<dbReference type="EMBL" id="FN653018">
    <property type="protein sequence ID" value="CBY21952.1"/>
    <property type="molecule type" value="Genomic_DNA"/>
</dbReference>
<dbReference type="GO" id="GO:0005634">
    <property type="term" value="C:nucleus"/>
    <property type="evidence" value="ECO:0007669"/>
    <property type="project" value="UniProtKB-SubCell"/>
</dbReference>
<dbReference type="PROSITE" id="PS50280">
    <property type="entry name" value="SET"/>
    <property type="match status" value="1"/>
</dbReference>
<dbReference type="AlphaFoldDB" id="E4WX60"/>
<keyword evidence="5" id="KW-0808">Transferase</keyword>
<keyword evidence="7" id="KW-0156">Chromatin regulator</keyword>
<dbReference type="GO" id="GO:0032259">
    <property type="term" value="P:methylation"/>
    <property type="evidence" value="ECO:0007669"/>
    <property type="project" value="UniProtKB-KW"/>
</dbReference>
<organism evidence="12">
    <name type="scientific">Oikopleura dioica</name>
    <name type="common">Tunicate</name>
    <dbReference type="NCBI Taxonomy" id="34765"/>
    <lineage>
        <taxon>Eukaryota</taxon>
        <taxon>Metazoa</taxon>
        <taxon>Chordata</taxon>
        <taxon>Tunicata</taxon>
        <taxon>Appendicularia</taxon>
        <taxon>Copelata</taxon>
        <taxon>Oikopleuridae</taxon>
        <taxon>Oikopleura</taxon>
    </lineage>
</organism>
<evidence type="ECO:0000256" key="2">
    <source>
        <dbReference type="ARBA" id="ARBA00004286"/>
    </source>
</evidence>
<feature type="domain" description="Post-SET" evidence="10">
    <location>
        <begin position="173"/>
        <end position="189"/>
    </location>
</feature>
<reference evidence="12" key="1">
    <citation type="journal article" date="2010" name="Science">
        <title>Plasticity of animal genome architecture unmasked by rapid evolution of a pelagic tunicate.</title>
        <authorList>
            <person name="Denoeud F."/>
            <person name="Henriet S."/>
            <person name="Mungpakdee S."/>
            <person name="Aury J.M."/>
            <person name="Da Silva C."/>
            <person name="Brinkmann H."/>
            <person name="Mikhaleva J."/>
            <person name="Olsen L.C."/>
            <person name="Jubin C."/>
            <person name="Canestro C."/>
            <person name="Bouquet J.M."/>
            <person name="Danks G."/>
            <person name="Poulain J."/>
            <person name="Campsteijn C."/>
            <person name="Adamski M."/>
            <person name="Cross I."/>
            <person name="Yadetie F."/>
            <person name="Muffato M."/>
            <person name="Louis A."/>
            <person name="Butcher S."/>
            <person name="Tsagkogeorga G."/>
            <person name="Konrad A."/>
            <person name="Singh S."/>
            <person name="Jensen M.F."/>
            <person name="Cong E.H."/>
            <person name="Eikeseth-Otteraa H."/>
            <person name="Noel B."/>
            <person name="Anthouard V."/>
            <person name="Porcel B.M."/>
            <person name="Kachouri-Lafond R."/>
            <person name="Nishino A."/>
            <person name="Ugolini M."/>
            <person name="Chourrout P."/>
            <person name="Nishida H."/>
            <person name="Aasland R."/>
            <person name="Huzurbazar S."/>
            <person name="Westhof E."/>
            <person name="Delsuc F."/>
            <person name="Lehrach H."/>
            <person name="Reinhardt R."/>
            <person name="Weissenbach J."/>
            <person name="Roy S.W."/>
            <person name="Artiguenave F."/>
            <person name="Postlethwait J.H."/>
            <person name="Manak J.R."/>
            <person name="Thompson E.M."/>
            <person name="Jaillon O."/>
            <person name="Du Pasquier L."/>
            <person name="Boudinot P."/>
            <person name="Liberles D.A."/>
            <person name="Volff J.N."/>
            <person name="Philippe H."/>
            <person name="Lenhard B."/>
            <person name="Roest Crollius H."/>
            <person name="Wincker P."/>
            <person name="Chourrout D."/>
        </authorList>
    </citation>
    <scope>NUCLEOTIDE SEQUENCE [LARGE SCALE GENOMIC DNA]</scope>
</reference>
<proteinExistence type="predicted"/>
<keyword evidence="6" id="KW-0949">S-adenosyl-L-methionine</keyword>
<keyword evidence="13" id="KW-1185">Reference proteome</keyword>
<evidence type="ECO:0000259" key="10">
    <source>
        <dbReference type="PROSITE" id="PS50868"/>
    </source>
</evidence>
<comment type="subcellular location">
    <subcellularLocation>
        <location evidence="2">Chromosome</location>
    </subcellularLocation>
    <subcellularLocation>
        <location evidence="1">Nucleus</location>
    </subcellularLocation>
</comment>
<dbReference type="Gene3D" id="2.170.270.10">
    <property type="entry name" value="SET domain"/>
    <property type="match status" value="1"/>
</dbReference>
<dbReference type="InterPro" id="IPR044437">
    <property type="entry name" value="SETD2/Set2_SET"/>
</dbReference>
<dbReference type="InParanoid" id="E4WX60"/>
<keyword evidence="3" id="KW-0158">Chromosome</keyword>
<evidence type="ECO:0000256" key="7">
    <source>
        <dbReference type="ARBA" id="ARBA00022853"/>
    </source>
</evidence>
<protein>
    <recommendedName>
        <fullName evidence="14">SET domain-containing protein</fullName>
    </recommendedName>
</protein>
<gene>
    <name evidence="12" type="ORF">GSOID_T00011488001</name>
</gene>
<evidence type="ECO:0008006" key="14">
    <source>
        <dbReference type="Google" id="ProtNLM"/>
    </source>
</evidence>
<dbReference type="PANTHER" id="PTHR46711:SF1">
    <property type="entry name" value="HISTONE-LYSINE N-METHYLTRANSFERASE SETD2"/>
    <property type="match status" value="1"/>
</dbReference>
<evidence type="ECO:0000256" key="4">
    <source>
        <dbReference type="ARBA" id="ARBA00022603"/>
    </source>
</evidence>
<dbReference type="InterPro" id="IPR001214">
    <property type="entry name" value="SET_dom"/>
</dbReference>
<evidence type="ECO:0000256" key="6">
    <source>
        <dbReference type="ARBA" id="ARBA00022691"/>
    </source>
</evidence>
<dbReference type="InterPro" id="IPR046341">
    <property type="entry name" value="SET_dom_sf"/>
</dbReference>
<evidence type="ECO:0000313" key="12">
    <source>
        <dbReference type="EMBL" id="CBY21952.1"/>
    </source>
</evidence>
<feature type="domain" description="AWS" evidence="11">
    <location>
        <begin position="1"/>
        <end position="48"/>
    </location>
</feature>
<evidence type="ECO:0000256" key="8">
    <source>
        <dbReference type="ARBA" id="ARBA00023242"/>
    </source>
</evidence>
<sequence>MDCECRLPDDRHSICCGEECLNRALMVECSSRCRTGNRCTNKNFQKRKYAPAKIFWAKGKGHGLKATAFIPRGKFIIEYLGEVVSAKEFKKRSHEYARSGKQHHYFMELSRQATIDAYHKGAISRFINHSCEPNSETQKWTVNGLLRIGFFAIRDIQPEEEITFDYQFIHFGQGQKCLCGAPSCRGIIGREAGQQDNRKKADGDDENYGKLILSMG</sequence>
<dbReference type="CDD" id="cd19172">
    <property type="entry name" value="SET_SETD2"/>
    <property type="match status" value="1"/>
</dbReference>
<dbReference type="SUPFAM" id="SSF82199">
    <property type="entry name" value="SET domain"/>
    <property type="match status" value="1"/>
</dbReference>
<name>E4WX60_OIKDI</name>
<evidence type="ECO:0000256" key="1">
    <source>
        <dbReference type="ARBA" id="ARBA00004123"/>
    </source>
</evidence>
<dbReference type="Pfam" id="PF00856">
    <property type="entry name" value="SET"/>
    <property type="match status" value="1"/>
</dbReference>
<evidence type="ECO:0000259" key="11">
    <source>
        <dbReference type="PROSITE" id="PS51215"/>
    </source>
</evidence>
<evidence type="ECO:0000313" key="13">
    <source>
        <dbReference type="Proteomes" id="UP000001307"/>
    </source>
</evidence>
<dbReference type="PANTHER" id="PTHR46711">
    <property type="entry name" value="HISTONE-LYSINE N-METHYLTRANSFERASE SETD2"/>
    <property type="match status" value="1"/>
</dbReference>
<dbReference type="SMART" id="SM00508">
    <property type="entry name" value="PostSET"/>
    <property type="match status" value="1"/>
</dbReference>
<dbReference type="PROSITE" id="PS51215">
    <property type="entry name" value="AWS"/>
    <property type="match status" value="1"/>
</dbReference>
<evidence type="ECO:0000256" key="5">
    <source>
        <dbReference type="ARBA" id="ARBA00022679"/>
    </source>
</evidence>
<keyword evidence="4" id="KW-0489">Methyltransferase</keyword>
<dbReference type="Proteomes" id="UP000001307">
    <property type="component" value="Unassembled WGS sequence"/>
</dbReference>